<protein>
    <recommendedName>
        <fullName evidence="3">C2H2-type domain-containing protein</fullName>
    </recommendedName>
</protein>
<proteinExistence type="predicted"/>
<dbReference type="GO" id="GO:0016787">
    <property type="term" value="F:hydrolase activity"/>
    <property type="evidence" value="ECO:0007669"/>
    <property type="project" value="UniProtKB-KW"/>
</dbReference>
<name>A0A5J6VKL2_9VIRU</name>
<reference evidence="4" key="1">
    <citation type="journal article" date="2019" name="Philos. Trans. R. Soc. Lond., B, Biol. Sci.">
        <title>Targeted metagenomic recovery of four divergent viruses reveals shared and distinctive characteristics of giant viruses of marine eukaryotes.</title>
        <authorList>
            <person name="Needham D.M."/>
            <person name="Poirier C."/>
            <person name="Hehenberger E."/>
            <person name="Jimenez V."/>
            <person name="Swalwell J.E."/>
            <person name="Santoro A.E."/>
            <person name="Worden A.Z."/>
        </authorList>
    </citation>
    <scope>NUCLEOTIDE SEQUENCE</scope>
    <source>
        <strain evidence="4">MPacV-611</strain>
    </source>
</reference>
<dbReference type="InterPro" id="IPR029063">
    <property type="entry name" value="SAM-dependent_MTases_sf"/>
</dbReference>
<dbReference type="GO" id="GO:0005524">
    <property type="term" value="F:ATP binding"/>
    <property type="evidence" value="ECO:0007669"/>
    <property type="project" value="InterPro"/>
</dbReference>
<dbReference type="GO" id="GO:0003677">
    <property type="term" value="F:DNA binding"/>
    <property type="evidence" value="ECO:0007669"/>
    <property type="project" value="InterPro"/>
</dbReference>
<dbReference type="InterPro" id="IPR027417">
    <property type="entry name" value="P-loop_NTPase"/>
</dbReference>
<evidence type="ECO:0000256" key="2">
    <source>
        <dbReference type="PROSITE-ProRule" id="PRU00042"/>
    </source>
</evidence>
<dbReference type="Gene3D" id="3.30.160.60">
    <property type="entry name" value="Classic Zinc Finger"/>
    <property type="match status" value="1"/>
</dbReference>
<evidence type="ECO:0000259" key="3">
    <source>
        <dbReference type="PROSITE" id="PS50157"/>
    </source>
</evidence>
<keyword evidence="2" id="KW-0479">Metal-binding</keyword>
<evidence type="ECO:0000256" key="1">
    <source>
        <dbReference type="ARBA" id="ARBA00022801"/>
    </source>
</evidence>
<dbReference type="GO" id="GO:0008270">
    <property type="term" value="F:zinc ion binding"/>
    <property type="evidence" value="ECO:0007669"/>
    <property type="project" value="UniProtKB-KW"/>
</dbReference>
<keyword evidence="2" id="KW-0863">Zinc-finger</keyword>
<dbReference type="SUPFAM" id="SSF53335">
    <property type="entry name" value="S-adenosyl-L-methionine-dependent methyltransferases"/>
    <property type="match status" value="1"/>
</dbReference>
<dbReference type="PRINTS" id="PR00507">
    <property type="entry name" value="N12N6MTFRASE"/>
</dbReference>
<evidence type="ECO:0000313" key="4">
    <source>
        <dbReference type="EMBL" id="QFG74388.1"/>
    </source>
</evidence>
<dbReference type="Gene3D" id="3.40.50.150">
    <property type="entry name" value="Vaccinia Virus protein VP39"/>
    <property type="match status" value="1"/>
</dbReference>
<organism evidence="4">
    <name type="scientific">Megaviridae environmental sample</name>
    <dbReference type="NCBI Taxonomy" id="1737588"/>
    <lineage>
        <taxon>Viruses</taxon>
        <taxon>Varidnaviria</taxon>
        <taxon>Bamfordvirae</taxon>
        <taxon>Nucleocytoviricota</taxon>
        <taxon>Megaviricetes</taxon>
        <taxon>Imitervirales</taxon>
        <taxon>Mimiviridae</taxon>
        <taxon>environmental samples</taxon>
    </lineage>
</organism>
<dbReference type="EMBL" id="MN448287">
    <property type="protein sequence ID" value="QFG74388.1"/>
    <property type="molecule type" value="Genomic_DNA"/>
</dbReference>
<dbReference type="SUPFAM" id="SSF52540">
    <property type="entry name" value="P-loop containing nucleoside triphosphate hydrolases"/>
    <property type="match status" value="2"/>
</dbReference>
<feature type="domain" description="C2H2-type" evidence="3">
    <location>
        <begin position="5"/>
        <end position="32"/>
    </location>
</feature>
<dbReference type="GO" id="GO:0006304">
    <property type="term" value="P:DNA modification"/>
    <property type="evidence" value="ECO:0007669"/>
    <property type="project" value="InterPro"/>
</dbReference>
<keyword evidence="2" id="KW-0862">Zinc</keyword>
<dbReference type="InterPro" id="IPR011639">
    <property type="entry name" value="MethylTrfase_TaqI-like_dom"/>
</dbReference>
<dbReference type="Pfam" id="PF07669">
    <property type="entry name" value="Eco57I"/>
    <property type="match status" value="1"/>
</dbReference>
<sequence>MVKTYKCLICGKEFDRKSNLEAHLNRKKKCTPKIITETNNIEYLVNDNPVTFIQLGEYIEVHRNTIFKDEVSIISWFKNPWNGKNKLESILRFLLNIQTSLIDSLASYKMCIGSFNEGEIKISKNRRELFFRENGTELCLNDKGSFSDITLIDEENKKLLMISVKDKNKEHITDYDISKIYDIFDEHYKNNGMIACLGLCTRSKDNTLNIVKKSESTSQIYKDRIMNHSTVLLDYNDVAGGVLKFLSIFKNTSIKDILENEKNGIKLKLHQELGVYNTYDIINKGGNKILWGHIPRSGKSYIIAGTIIKDKCSKNICTYMIITTAPNETIEQYINVFNCYQLNDVVTHHLTSKTEKNLKSSIKSNKKNIIVVSKDYLIRGAKSKEIKKLIWLKNLDIDIVFFDESHRGGTTNLAQRMINYYCPTSVQIYITATYSKPANDYHIPKDNWIMWDLEDIRMCKNINTLYTDLYKKHPNIQNIIEENKYDNKYIIDEYKKYPKLEILTWDINKVVKSKIQMKTMDNDYGWSLKGVFLGNWNLKTLEENDDPIFQNPSKVLDVFYHIFGKYDEFEIPNNSYDNFMEQIRSYCTLHNSRHMNDEKNEPMIIMAFLPEMNIKEISDCTTKLLVSKLPSFNKDSGDYIIVNINTKERGNPKLRIEKARSIAKTKGKKGVLVLSGTQCHLGITIDNCDVVLLLNNTESYDRIYQMIYRCMTEGKNKKFGFVIDLNIGRMISKLFVEYGYKLNPDNHPTDTIKYILKGNLIGLNCNSWEKYKDKKLSAIATNIYNIYANNPDAAIKNILDRLNNNTIKLSTENQALLNNLFTEKSKSKSKKKEDDENELKNGITKSKVVKKKSTTEHNDNIEEIKNIKYINIIKHIIPLLCLLSINNDRSLFNEMFDFVRNNDKLYNIFKYQLNTWWKIDFNSDIIDVLISIYQENVTMEIKQNIRLIKELFIKNINNPYSLSKLIDIYFVPVDLEVKENAEVSSPYKLRQEMLDKLSEDFWKNKFNKVLEPCCGKGGFVLDIFERFMNGLAESIQDMEERKKYIINNCLYWCDINPTNTFIVKLLIDPKNIYKLNYYEGDTLQLNINEYWKIKEFNAVIGNPPYQAVTKEGVTKGGGNNLYTKFIYYADSILSHNGYILYINPPTYFSPGRSINKSNMNLRKDVINNYYCHYLNLEECSKHFNVGSKFIYYLIQKNNKINKNIPVICKYKNNIYNSEIDQQLLVNNRYLPYLLTNTSLTILSKIKNNMSKKLNIFNSTVFDKRRPHVLNKEKKESDENYNKRAIKTGYIYPIKATSVQIVYSSKKCKYQDNKKILMSESGYLKPFYDDGILGVGGHCFACLVDNITDGNNIIKLLDSNLYKFYIDTNKWSGFHNREVLKDLPNIINRLDEINNLNIYKFFKLTNEEIQFVETNI</sequence>
<dbReference type="PROSITE" id="PS50157">
    <property type="entry name" value="ZINC_FINGER_C2H2_2"/>
    <property type="match status" value="1"/>
</dbReference>
<dbReference type="Pfam" id="PF04851">
    <property type="entry name" value="ResIII"/>
    <property type="match status" value="1"/>
</dbReference>
<keyword evidence="1" id="KW-0378">Hydrolase</keyword>
<accession>A0A5J6VKL2</accession>
<dbReference type="InterPro" id="IPR006935">
    <property type="entry name" value="Helicase/UvrB_N"/>
</dbReference>
<dbReference type="InterPro" id="IPR013087">
    <property type="entry name" value="Znf_C2H2_type"/>
</dbReference>